<accession>A0AAJ0CHD3</accession>
<organism evidence="1 2">
    <name type="scientific">Conoideocrella luteorostrata</name>
    <dbReference type="NCBI Taxonomy" id="1105319"/>
    <lineage>
        <taxon>Eukaryota</taxon>
        <taxon>Fungi</taxon>
        <taxon>Dikarya</taxon>
        <taxon>Ascomycota</taxon>
        <taxon>Pezizomycotina</taxon>
        <taxon>Sordariomycetes</taxon>
        <taxon>Hypocreomycetidae</taxon>
        <taxon>Hypocreales</taxon>
        <taxon>Clavicipitaceae</taxon>
        <taxon>Conoideocrella</taxon>
    </lineage>
</organism>
<evidence type="ECO:0000313" key="2">
    <source>
        <dbReference type="Proteomes" id="UP001251528"/>
    </source>
</evidence>
<name>A0AAJ0CHD3_9HYPO</name>
<sequence length="430" mass="48823">MATSLLQLPNELLAQILGLAISGEELCLQPLPTYTCRRFYLLGMPILYGYLNLRKINCIDSPRIIQLLLRTFHETPSLGHNCRELAVQIVDPWRHVSSPSSQYPDFATLKQLCYALPNVNRLDVHYGFYEELNTQTWNFIQYCLGIMSSLSHIELTAGDEPGPEVAKVMKYLNTPTLRRLTLTGSAGKTEFSDDEIANIQKSNITAIHLVDFRDSAASAIHLVNNWPKALEELILTEVICDPYTHTDVELVKSMLSKQQAFLKVLNLGGTRYYWRGKCLDLSNFKALQRLTLSQWANDTPSGTILQDVISSVFAAPALKTFTWDFSSLSEDTEDWNAFGPLEEQFLQGLVKSVALDRIHIVFEPDAWDKKIDDGYPWDKIDELASKVQKTRITYSKPTISRSDWLAQTFTFLSVYGPELERLQKGTAWVE</sequence>
<gene>
    <name evidence="1" type="ORF">QQS21_009699</name>
</gene>
<evidence type="ECO:0000313" key="1">
    <source>
        <dbReference type="EMBL" id="KAK2592592.1"/>
    </source>
</evidence>
<evidence type="ECO:0008006" key="3">
    <source>
        <dbReference type="Google" id="ProtNLM"/>
    </source>
</evidence>
<dbReference type="AlphaFoldDB" id="A0AAJ0CHD3"/>
<keyword evidence="2" id="KW-1185">Reference proteome</keyword>
<dbReference type="EMBL" id="JASWJB010000257">
    <property type="protein sequence ID" value="KAK2592592.1"/>
    <property type="molecule type" value="Genomic_DNA"/>
</dbReference>
<dbReference type="SUPFAM" id="SSF52047">
    <property type="entry name" value="RNI-like"/>
    <property type="match status" value="1"/>
</dbReference>
<comment type="caution">
    <text evidence="1">The sequence shown here is derived from an EMBL/GenBank/DDBJ whole genome shotgun (WGS) entry which is preliminary data.</text>
</comment>
<dbReference type="Proteomes" id="UP001251528">
    <property type="component" value="Unassembled WGS sequence"/>
</dbReference>
<proteinExistence type="predicted"/>
<reference evidence="1" key="1">
    <citation type="submission" date="2023-06" db="EMBL/GenBank/DDBJ databases">
        <title>Conoideocrella luteorostrata (Hypocreales: Clavicipitaceae), a potential biocontrol fungus for elongate hemlock scale in United States Christmas tree production areas.</title>
        <authorList>
            <person name="Barrett H."/>
            <person name="Lovett B."/>
            <person name="Macias A.M."/>
            <person name="Stajich J.E."/>
            <person name="Kasson M.T."/>
        </authorList>
    </citation>
    <scope>NUCLEOTIDE SEQUENCE</scope>
    <source>
        <strain evidence="1">ARSEF 14590</strain>
    </source>
</reference>
<protein>
    <recommendedName>
        <fullName evidence="3">F-box domain-containing protein</fullName>
    </recommendedName>
</protein>